<evidence type="ECO:0008006" key="4">
    <source>
        <dbReference type="Google" id="ProtNLM"/>
    </source>
</evidence>
<keyword evidence="1" id="KW-0732">Signal</keyword>
<gene>
    <name evidence="2" type="ORF">NPIL_317261</name>
</gene>
<protein>
    <recommendedName>
        <fullName evidence="4">Secreted protein</fullName>
    </recommendedName>
</protein>
<feature type="signal peptide" evidence="1">
    <location>
        <begin position="1"/>
        <end position="15"/>
    </location>
</feature>
<feature type="chain" id="PRO_5036484376" description="Secreted protein" evidence="1">
    <location>
        <begin position="16"/>
        <end position="152"/>
    </location>
</feature>
<evidence type="ECO:0000256" key="1">
    <source>
        <dbReference type="SAM" id="SignalP"/>
    </source>
</evidence>
<dbReference type="Proteomes" id="UP000887013">
    <property type="component" value="Unassembled WGS sequence"/>
</dbReference>
<comment type="caution">
    <text evidence="2">The sequence shown here is derived from an EMBL/GenBank/DDBJ whole genome shotgun (WGS) entry which is preliminary data.</text>
</comment>
<accession>A0A8X6J5D6</accession>
<sequence length="152" mass="17416">MFGVVGLVFIKSVLADNFFVDMEVNWQKVFGFGKPVSETGRNRTSRKSEQEGDFFSSCTDTENSVEAALWAEKVNFPFFSFSGRNFFSRKISLVLIKIGRRSHNERKFRSRLPDLDFDVCVLRFNGSSRFCFGTIEEKTKTLRKLPEGRGGN</sequence>
<keyword evidence="3" id="KW-1185">Reference proteome</keyword>
<dbReference type="EMBL" id="BMAW01088844">
    <property type="protein sequence ID" value="GFS36929.1"/>
    <property type="molecule type" value="Genomic_DNA"/>
</dbReference>
<proteinExistence type="predicted"/>
<organism evidence="2 3">
    <name type="scientific">Nephila pilipes</name>
    <name type="common">Giant wood spider</name>
    <name type="synonym">Nephila maculata</name>
    <dbReference type="NCBI Taxonomy" id="299642"/>
    <lineage>
        <taxon>Eukaryota</taxon>
        <taxon>Metazoa</taxon>
        <taxon>Ecdysozoa</taxon>
        <taxon>Arthropoda</taxon>
        <taxon>Chelicerata</taxon>
        <taxon>Arachnida</taxon>
        <taxon>Araneae</taxon>
        <taxon>Araneomorphae</taxon>
        <taxon>Entelegynae</taxon>
        <taxon>Araneoidea</taxon>
        <taxon>Nephilidae</taxon>
        <taxon>Nephila</taxon>
    </lineage>
</organism>
<evidence type="ECO:0000313" key="2">
    <source>
        <dbReference type="EMBL" id="GFS36929.1"/>
    </source>
</evidence>
<reference evidence="2" key="1">
    <citation type="submission" date="2020-08" db="EMBL/GenBank/DDBJ databases">
        <title>Multicomponent nature underlies the extraordinary mechanical properties of spider dragline silk.</title>
        <authorList>
            <person name="Kono N."/>
            <person name="Nakamura H."/>
            <person name="Mori M."/>
            <person name="Yoshida Y."/>
            <person name="Ohtoshi R."/>
            <person name="Malay A.D."/>
            <person name="Moran D.A.P."/>
            <person name="Tomita M."/>
            <person name="Numata K."/>
            <person name="Arakawa K."/>
        </authorList>
    </citation>
    <scope>NUCLEOTIDE SEQUENCE</scope>
</reference>
<evidence type="ECO:0000313" key="3">
    <source>
        <dbReference type="Proteomes" id="UP000887013"/>
    </source>
</evidence>
<dbReference type="AlphaFoldDB" id="A0A8X6J5D6"/>
<name>A0A8X6J5D6_NEPPI</name>